<comment type="caution">
    <text evidence="1">The sequence shown here is derived from an EMBL/GenBank/DDBJ whole genome shotgun (WGS) entry which is preliminary data.</text>
</comment>
<evidence type="ECO:0000313" key="2">
    <source>
        <dbReference type="Proteomes" id="UP000886780"/>
    </source>
</evidence>
<dbReference type="Proteomes" id="UP000886780">
    <property type="component" value="Unassembled WGS sequence"/>
</dbReference>
<reference evidence="1" key="1">
    <citation type="journal article" date="2021" name="PeerJ">
        <title>Extensive microbial diversity within the chicken gut microbiome revealed by metagenomics and culture.</title>
        <authorList>
            <person name="Gilroy R."/>
            <person name="Ravi A."/>
            <person name="Getino M."/>
            <person name="Pursley I."/>
            <person name="Horton D.L."/>
            <person name="Alikhan N.F."/>
            <person name="Baker D."/>
            <person name="Gharbi K."/>
            <person name="Hall N."/>
            <person name="Watson M."/>
            <person name="Adriaenssens E.M."/>
            <person name="Foster-Nyarko E."/>
            <person name="Jarju S."/>
            <person name="Secka A."/>
            <person name="Antonio M."/>
            <person name="Oren A."/>
            <person name="Chaudhuri R.R."/>
            <person name="La Ragione R."/>
            <person name="Hildebrand F."/>
            <person name="Pallen M.J."/>
        </authorList>
    </citation>
    <scope>NUCLEOTIDE SEQUENCE</scope>
    <source>
        <strain evidence="1">ChiGjej4B4-12881</strain>
    </source>
</reference>
<evidence type="ECO:0000313" key="1">
    <source>
        <dbReference type="EMBL" id="HIX53125.1"/>
    </source>
</evidence>
<dbReference type="AlphaFoldDB" id="A0A9D2AX36"/>
<dbReference type="Pfam" id="PF18907">
    <property type="entry name" value="DUF5662"/>
    <property type="match status" value="1"/>
</dbReference>
<dbReference type="EMBL" id="DXEU01000182">
    <property type="protein sequence ID" value="HIX53125.1"/>
    <property type="molecule type" value="Genomic_DNA"/>
</dbReference>
<gene>
    <name evidence="1" type="ORF">IAA28_10025</name>
</gene>
<sequence length="182" mass="22010">MKIKNIWGHFKTITIHKWLVMKNCFRIGLYRQGLLHDLSKYSWTEFSIGVRYYQGTRSPNAAEREEKGYSEAWLHHKGRNRHHFEYWMDVRPGHWEEGLLGVKMPLRYVMEMMMDRIAASRVYKGKDYTDASAWEYFCRSREDRFMHPETRALVEKLLIMLRDEGEEKTFACIREMLKKGDY</sequence>
<organism evidence="1 2">
    <name type="scientific">Candidatus Lachnoclostridium stercoripullorum</name>
    <dbReference type="NCBI Taxonomy" id="2838635"/>
    <lineage>
        <taxon>Bacteria</taxon>
        <taxon>Bacillati</taxon>
        <taxon>Bacillota</taxon>
        <taxon>Clostridia</taxon>
        <taxon>Lachnospirales</taxon>
        <taxon>Lachnospiraceae</taxon>
    </lineage>
</organism>
<reference evidence="1" key="2">
    <citation type="submission" date="2021-04" db="EMBL/GenBank/DDBJ databases">
        <authorList>
            <person name="Gilroy R."/>
        </authorList>
    </citation>
    <scope>NUCLEOTIDE SEQUENCE</scope>
    <source>
        <strain evidence="1">ChiGjej4B4-12881</strain>
    </source>
</reference>
<name>A0A9D2AX36_9FIRM</name>
<proteinExistence type="predicted"/>
<dbReference type="InterPro" id="IPR043721">
    <property type="entry name" value="DUF5662"/>
</dbReference>
<accession>A0A9D2AX36</accession>
<protein>
    <submittedName>
        <fullName evidence="1">Catalase</fullName>
    </submittedName>
</protein>